<evidence type="ECO:0000313" key="1">
    <source>
        <dbReference type="EMBL" id="GIG18932.1"/>
    </source>
</evidence>
<sequence length="229" mass="24604">MRLLDDDALHRSSVVANNAMNRERGLDGVNSYARDLGFHPLDRLAPIVAERGGAAWLDLCCGQARALVQAAQTDGLELVGVDLVGHFDPRAYEVDGLTLHTAPIDGWQPDRTFDLITCVHGLHYVGDKLGVLASALSWLSPGGTFAAHLDLASIRMADLTPAARLVRRLLREAGVAYDARRRIVSRTGPVVLDLPLAYAGADDQAGPNYTGQPAVDSYYHPLSTGTVVQ</sequence>
<organism evidence="1 2">
    <name type="scientific">Catellatospora methionotrophica</name>
    <dbReference type="NCBI Taxonomy" id="121620"/>
    <lineage>
        <taxon>Bacteria</taxon>
        <taxon>Bacillati</taxon>
        <taxon>Actinomycetota</taxon>
        <taxon>Actinomycetes</taxon>
        <taxon>Micromonosporales</taxon>
        <taxon>Micromonosporaceae</taxon>
        <taxon>Catellatospora</taxon>
    </lineage>
</organism>
<dbReference type="SUPFAM" id="SSF53335">
    <property type="entry name" value="S-adenosyl-L-methionine-dependent methyltransferases"/>
    <property type="match status" value="1"/>
</dbReference>
<dbReference type="GO" id="GO:0008168">
    <property type="term" value="F:methyltransferase activity"/>
    <property type="evidence" value="ECO:0007669"/>
    <property type="project" value="UniProtKB-KW"/>
</dbReference>
<dbReference type="AlphaFoldDB" id="A0A8J3PIZ6"/>
<dbReference type="InterPro" id="IPR029063">
    <property type="entry name" value="SAM-dependent_MTases_sf"/>
</dbReference>
<dbReference type="Proteomes" id="UP000660339">
    <property type="component" value="Unassembled WGS sequence"/>
</dbReference>
<dbReference type="EMBL" id="BONJ01000045">
    <property type="protein sequence ID" value="GIG18932.1"/>
    <property type="molecule type" value="Genomic_DNA"/>
</dbReference>
<keyword evidence="1" id="KW-0489">Methyltransferase</keyword>
<dbReference type="RefSeq" id="WP_166388861.1">
    <property type="nucleotide sequence ID" value="NZ_BAAATT010000020.1"/>
</dbReference>
<keyword evidence="1" id="KW-0808">Transferase</keyword>
<evidence type="ECO:0000313" key="2">
    <source>
        <dbReference type="Proteomes" id="UP000660339"/>
    </source>
</evidence>
<dbReference type="GO" id="GO:0032259">
    <property type="term" value="P:methylation"/>
    <property type="evidence" value="ECO:0007669"/>
    <property type="project" value="UniProtKB-KW"/>
</dbReference>
<proteinExistence type="predicted"/>
<comment type="caution">
    <text evidence="1">The sequence shown here is derived from an EMBL/GenBank/DDBJ whole genome shotgun (WGS) entry which is preliminary data.</text>
</comment>
<dbReference type="Pfam" id="PF13489">
    <property type="entry name" value="Methyltransf_23"/>
    <property type="match status" value="1"/>
</dbReference>
<dbReference type="Gene3D" id="3.40.50.150">
    <property type="entry name" value="Vaccinia Virus protein VP39"/>
    <property type="match status" value="1"/>
</dbReference>
<gene>
    <name evidence="1" type="ORF">Cme02nite_72640</name>
</gene>
<name>A0A8J3PIZ6_9ACTN</name>
<accession>A0A8J3PIZ6</accession>
<protein>
    <submittedName>
        <fullName evidence="1">Methyltransferase</fullName>
    </submittedName>
</protein>
<dbReference type="CDD" id="cd02440">
    <property type="entry name" value="AdoMet_MTases"/>
    <property type="match status" value="1"/>
</dbReference>
<keyword evidence="2" id="KW-1185">Reference proteome</keyword>
<reference evidence="1" key="1">
    <citation type="submission" date="2021-01" db="EMBL/GenBank/DDBJ databases">
        <title>Whole genome shotgun sequence of Catellatospora methionotrophica NBRC 14553.</title>
        <authorList>
            <person name="Komaki H."/>
            <person name="Tamura T."/>
        </authorList>
    </citation>
    <scope>NUCLEOTIDE SEQUENCE</scope>
    <source>
        <strain evidence="1">NBRC 14553</strain>
    </source>
</reference>